<keyword evidence="4" id="KW-1185">Reference proteome</keyword>
<organism evidence="3 4">
    <name type="scientific">Eremothecium gossypii (strain ATCC 10895 / CBS 109.51 / FGSC 9923 / NRRL Y-1056)</name>
    <name type="common">Yeast</name>
    <name type="synonym">Ashbya gossypii</name>
    <dbReference type="NCBI Taxonomy" id="284811"/>
    <lineage>
        <taxon>Eukaryota</taxon>
        <taxon>Fungi</taxon>
        <taxon>Dikarya</taxon>
        <taxon>Ascomycota</taxon>
        <taxon>Saccharomycotina</taxon>
        <taxon>Saccharomycetes</taxon>
        <taxon>Saccharomycetales</taxon>
        <taxon>Saccharomycetaceae</taxon>
        <taxon>Eremothecium</taxon>
    </lineage>
</organism>
<dbReference type="OrthoDB" id="28413at2759"/>
<evidence type="ECO:0000259" key="2">
    <source>
        <dbReference type="Pfam" id="PF16457"/>
    </source>
</evidence>
<sequence length="666" mass="75814">MSRLDPGKQNLEVKSLDPNHSRLNPEASRLRINDIIKDLSINHAHPVSPQANTLTVLSSVFKNCDEQVLLQSLVSNSYFWCRFFALVAKYAYSNSLLHASLVVLRATEHMLLTMKGVPSDTLKTYCDSFHGNLNIISIFAGELMGSGEASKINMEIIRVVGNYIACLNKLAKKSVTSAALAMGEVYLTMRTTGFLTAISYLIEESSDDKLYDSIVKVFVTPLRSMKVIMTSNHVSEATMKLSKELNSAVESAFYLNKAAKEQFLAINEDYSDPTTLTLLQIVDAITVLRDDNLSLKKRMAEQLMFDKHPFPLLAGCVGVTDMLFNHFSVNSENKDIPRHITQLMLNKDAVMFAVVHKLTLYWSSSKAKSSEDLACLLVLLKHLMDKVDSTVNSNAGVDETPIIEKTLDIINNMSYESLRQLQLKQVKAKHYQKWNQYGSNFNTMLSHQVEDYVRQQRIYQLQTGTWVYAEDPTSDRRYKHPKVYFLVLSDNHNNLLAREFKYRLEKTPTVDQNEILTSDVEGIVGNTTLMIPLRRVTDFQSRELKWNKELPKHRRLINIISKAVFTEVQLMGKTGKPLITFYLDNRDASFIWLDGLQLLASSQKKPKLSKSTKNQIDTLIDIRKNIQLIGLSDYNFSLGYNLAASEEEQYYDIDTLSTLTEDFFYD</sequence>
<dbReference type="OMA" id="CYHTLIS"/>
<dbReference type="Pfam" id="PF16457">
    <property type="entry name" value="PH_12"/>
    <property type="match status" value="1"/>
</dbReference>
<dbReference type="FunCoup" id="Q75FA4">
    <property type="interactions" value="14"/>
</dbReference>
<feature type="domain" description="PH" evidence="2">
    <location>
        <begin position="453"/>
        <end position="600"/>
    </location>
</feature>
<dbReference type="RefSeq" id="NP_982377.1">
    <property type="nucleotide sequence ID" value="NM_207730.2"/>
</dbReference>
<dbReference type="Proteomes" id="UP000000591">
    <property type="component" value="Chromosome I"/>
</dbReference>
<dbReference type="InParanoid" id="Q75FA4"/>
<dbReference type="InterPro" id="IPR001849">
    <property type="entry name" value="PH_domain"/>
</dbReference>
<evidence type="ECO:0000256" key="1">
    <source>
        <dbReference type="SAM" id="MobiDB-lite"/>
    </source>
</evidence>
<dbReference type="GO" id="GO:0007015">
    <property type="term" value="P:actin filament organization"/>
    <property type="evidence" value="ECO:0000318"/>
    <property type="project" value="GO_Central"/>
</dbReference>
<evidence type="ECO:0000313" key="3">
    <source>
        <dbReference type="EMBL" id="AAS50201.1"/>
    </source>
</evidence>
<evidence type="ECO:0000313" key="4">
    <source>
        <dbReference type="Proteomes" id="UP000000591"/>
    </source>
</evidence>
<dbReference type="KEGG" id="ago:AGOS_AAL165W"/>
<dbReference type="eggNOG" id="ENOG502R0G6">
    <property type="taxonomic scope" value="Eukaryota"/>
</dbReference>
<reference evidence="4" key="2">
    <citation type="journal article" date="2013" name="G3 (Bethesda)">
        <title>Genomes of Ashbya fungi isolated from insects reveal four mating-type loci, numerous translocations, lack of transposons, and distinct gene duplications.</title>
        <authorList>
            <person name="Dietrich F.S."/>
            <person name="Voegeli S."/>
            <person name="Kuo S."/>
            <person name="Philippsen P."/>
        </authorList>
    </citation>
    <scope>GENOME REANNOTATION</scope>
    <source>
        <strain evidence="4">ATCC 10895 / CBS 109.51 / FGSC 9923 / NRRL Y-1056</strain>
    </source>
</reference>
<proteinExistence type="predicted"/>
<dbReference type="EMBL" id="AE016814">
    <property type="protein sequence ID" value="AAS50201.1"/>
    <property type="molecule type" value="Genomic_DNA"/>
</dbReference>
<protein>
    <submittedName>
        <fullName evidence="3">AAL165Wp</fullName>
    </submittedName>
</protein>
<name>Q75FA4_EREGS</name>
<dbReference type="GeneID" id="4618545"/>
<gene>
    <name evidence="3" type="ORF">AGOS_AAL165W</name>
</gene>
<reference evidence="3 4" key="1">
    <citation type="journal article" date="2004" name="Science">
        <title>The Ashbya gossypii genome as a tool for mapping the ancient Saccharomyces cerevisiae genome.</title>
        <authorList>
            <person name="Dietrich F.S."/>
            <person name="Voegeli S."/>
            <person name="Brachat S."/>
            <person name="Lerch A."/>
            <person name="Gates K."/>
            <person name="Steiner S."/>
            <person name="Mohr C."/>
            <person name="Pohlmann R."/>
            <person name="Luedi P."/>
            <person name="Choi S."/>
            <person name="Wing R.A."/>
            <person name="Flavier A."/>
            <person name="Gaffney T.D."/>
            <person name="Philippsen P."/>
        </authorList>
    </citation>
    <scope>NUCLEOTIDE SEQUENCE [LARGE SCALE GENOMIC DNA]</scope>
    <source>
        <strain evidence="4">ATCC 10895 / CBS 109.51 / FGSC 9923 / NRRL Y-1056</strain>
    </source>
</reference>
<dbReference type="HOGENOM" id="CLU_425916_0_0_1"/>
<accession>Q75FA4</accession>
<dbReference type="AlphaFoldDB" id="Q75FA4"/>
<dbReference type="GO" id="GO:0005886">
    <property type="term" value="C:plasma membrane"/>
    <property type="evidence" value="ECO:0000318"/>
    <property type="project" value="GO_Central"/>
</dbReference>
<feature type="region of interest" description="Disordered" evidence="1">
    <location>
        <begin position="1"/>
        <end position="24"/>
    </location>
</feature>
<dbReference type="GO" id="GO:0048870">
    <property type="term" value="P:cell motility"/>
    <property type="evidence" value="ECO:0000318"/>
    <property type="project" value="GO_Central"/>
</dbReference>